<dbReference type="EMBL" id="DWWB01000077">
    <property type="protein sequence ID" value="HJC67545.1"/>
    <property type="molecule type" value="Genomic_DNA"/>
</dbReference>
<dbReference type="InterPro" id="IPR028978">
    <property type="entry name" value="Chorismate_lyase_/UTRA_dom_sf"/>
</dbReference>
<dbReference type="GO" id="GO:0045892">
    <property type="term" value="P:negative regulation of DNA-templated transcription"/>
    <property type="evidence" value="ECO:0007669"/>
    <property type="project" value="TreeGrafter"/>
</dbReference>
<evidence type="ECO:0000313" key="5">
    <source>
        <dbReference type="EMBL" id="HJC67545.1"/>
    </source>
</evidence>
<evidence type="ECO:0000256" key="1">
    <source>
        <dbReference type="ARBA" id="ARBA00023015"/>
    </source>
</evidence>
<dbReference type="SUPFAM" id="SSF46785">
    <property type="entry name" value="Winged helix' DNA-binding domain"/>
    <property type="match status" value="1"/>
</dbReference>
<name>A0A9D2PYF7_9FIRM</name>
<keyword evidence="2" id="KW-0238">DNA-binding</keyword>
<dbReference type="Gene3D" id="3.40.1410.10">
    <property type="entry name" value="Chorismate lyase-like"/>
    <property type="match status" value="1"/>
</dbReference>
<protein>
    <submittedName>
        <fullName evidence="5">GntR family transcriptional regulator</fullName>
    </submittedName>
</protein>
<dbReference type="GO" id="GO:0003677">
    <property type="term" value="F:DNA binding"/>
    <property type="evidence" value="ECO:0007669"/>
    <property type="project" value="UniProtKB-KW"/>
</dbReference>
<evidence type="ECO:0000313" key="6">
    <source>
        <dbReference type="Proteomes" id="UP000823863"/>
    </source>
</evidence>
<dbReference type="SUPFAM" id="SSF64288">
    <property type="entry name" value="Chorismate lyase-like"/>
    <property type="match status" value="1"/>
</dbReference>
<dbReference type="GO" id="GO:0003700">
    <property type="term" value="F:DNA-binding transcription factor activity"/>
    <property type="evidence" value="ECO:0007669"/>
    <property type="project" value="InterPro"/>
</dbReference>
<dbReference type="PANTHER" id="PTHR44846:SF1">
    <property type="entry name" value="MANNOSYL-D-GLYCERATE TRANSPORT_METABOLISM SYSTEM REPRESSOR MNGR-RELATED"/>
    <property type="match status" value="1"/>
</dbReference>
<comment type="caution">
    <text evidence="5">The sequence shown here is derived from an EMBL/GenBank/DDBJ whole genome shotgun (WGS) entry which is preliminary data.</text>
</comment>
<reference evidence="5" key="1">
    <citation type="journal article" date="2021" name="PeerJ">
        <title>Extensive microbial diversity within the chicken gut microbiome revealed by metagenomics and culture.</title>
        <authorList>
            <person name="Gilroy R."/>
            <person name="Ravi A."/>
            <person name="Getino M."/>
            <person name="Pursley I."/>
            <person name="Horton D.L."/>
            <person name="Alikhan N.F."/>
            <person name="Baker D."/>
            <person name="Gharbi K."/>
            <person name="Hall N."/>
            <person name="Watson M."/>
            <person name="Adriaenssens E.M."/>
            <person name="Foster-Nyarko E."/>
            <person name="Jarju S."/>
            <person name="Secka A."/>
            <person name="Antonio M."/>
            <person name="Oren A."/>
            <person name="Chaudhuri R.R."/>
            <person name="La Ragione R."/>
            <person name="Hildebrand F."/>
            <person name="Pallen M.J."/>
        </authorList>
    </citation>
    <scope>NUCLEOTIDE SEQUENCE</scope>
    <source>
        <strain evidence="5">CHK198-12963</strain>
    </source>
</reference>
<organism evidence="5 6">
    <name type="scientific">Candidatus Enterocloster excrementigallinarum</name>
    <dbReference type="NCBI Taxonomy" id="2838558"/>
    <lineage>
        <taxon>Bacteria</taxon>
        <taxon>Bacillati</taxon>
        <taxon>Bacillota</taxon>
        <taxon>Clostridia</taxon>
        <taxon>Lachnospirales</taxon>
        <taxon>Lachnospiraceae</taxon>
        <taxon>Enterocloster</taxon>
    </lineage>
</organism>
<evidence type="ECO:0000256" key="2">
    <source>
        <dbReference type="ARBA" id="ARBA00023125"/>
    </source>
</evidence>
<dbReference type="PROSITE" id="PS50949">
    <property type="entry name" value="HTH_GNTR"/>
    <property type="match status" value="1"/>
</dbReference>
<dbReference type="Pfam" id="PF00392">
    <property type="entry name" value="GntR"/>
    <property type="match status" value="1"/>
</dbReference>
<keyword evidence="3" id="KW-0804">Transcription</keyword>
<dbReference type="InterPro" id="IPR011663">
    <property type="entry name" value="UTRA"/>
</dbReference>
<evidence type="ECO:0000256" key="3">
    <source>
        <dbReference type="ARBA" id="ARBA00023163"/>
    </source>
</evidence>
<proteinExistence type="predicted"/>
<dbReference type="InterPro" id="IPR000524">
    <property type="entry name" value="Tscrpt_reg_HTH_GntR"/>
</dbReference>
<accession>A0A9D2PYF7</accession>
<dbReference type="PANTHER" id="PTHR44846">
    <property type="entry name" value="MANNOSYL-D-GLYCERATE TRANSPORT/METABOLISM SYSTEM REPRESSOR MNGR-RELATED"/>
    <property type="match status" value="1"/>
</dbReference>
<reference evidence="5" key="2">
    <citation type="submission" date="2021-04" db="EMBL/GenBank/DDBJ databases">
        <authorList>
            <person name="Gilroy R."/>
        </authorList>
    </citation>
    <scope>NUCLEOTIDE SEQUENCE</scope>
    <source>
        <strain evidence="5">CHK198-12963</strain>
    </source>
</reference>
<dbReference type="AlphaFoldDB" id="A0A9D2PYF7"/>
<dbReference type="InterPro" id="IPR036388">
    <property type="entry name" value="WH-like_DNA-bd_sf"/>
</dbReference>
<keyword evidence="1" id="KW-0805">Transcription regulation</keyword>
<gene>
    <name evidence="5" type="ORF">H9931_12680</name>
</gene>
<dbReference type="Gene3D" id="1.10.10.10">
    <property type="entry name" value="Winged helix-like DNA-binding domain superfamily/Winged helix DNA-binding domain"/>
    <property type="match status" value="1"/>
</dbReference>
<dbReference type="Pfam" id="PF07702">
    <property type="entry name" value="UTRA"/>
    <property type="match status" value="1"/>
</dbReference>
<feature type="domain" description="HTH gntR-type" evidence="4">
    <location>
        <begin position="11"/>
        <end position="79"/>
    </location>
</feature>
<dbReference type="PRINTS" id="PR00035">
    <property type="entry name" value="HTHGNTR"/>
</dbReference>
<dbReference type="SMART" id="SM00345">
    <property type="entry name" value="HTH_GNTR"/>
    <property type="match status" value="1"/>
</dbReference>
<dbReference type="CDD" id="cd07377">
    <property type="entry name" value="WHTH_GntR"/>
    <property type="match status" value="1"/>
</dbReference>
<sequence length="249" mass="28971">MERTLDKKSNIPIHHQLYLILEKNIIEGEYPANSLLPSEAELQNKYEISRITVRRAISDLEKYGYVKKKKGVGTYVLPQKKYRETFSFNSFSEEVRARGNVPSSIILECGEIEADGKISEMLQIFPGEKIGYLKRLRLVNGRISALHETFISLRFGFHINPDEFDATTSLYEFYEQHGVELGYADETIEARIPSLQVRTELFMKEPKAVLYRERISCLEDGTPVEFSRNYDKADQQKYFVHMERKKRGV</sequence>
<dbReference type="InterPro" id="IPR036390">
    <property type="entry name" value="WH_DNA-bd_sf"/>
</dbReference>
<dbReference type="InterPro" id="IPR050679">
    <property type="entry name" value="Bact_HTH_transcr_reg"/>
</dbReference>
<dbReference type="SMART" id="SM00866">
    <property type="entry name" value="UTRA"/>
    <property type="match status" value="1"/>
</dbReference>
<dbReference type="Proteomes" id="UP000823863">
    <property type="component" value="Unassembled WGS sequence"/>
</dbReference>
<evidence type="ECO:0000259" key="4">
    <source>
        <dbReference type="PROSITE" id="PS50949"/>
    </source>
</evidence>